<dbReference type="Proteomes" id="UP001217485">
    <property type="component" value="Unassembled WGS sequence"/>
</dbReference>
<gene>
    <name evidence="2" type="ORF">POL72_03655</name>
</gene>
<comment type="caution">
    <text evidence="2">The sequence shown here is derived from an EMBL/GenBank/DDBJ whole genome shotgun (WGS) entry which is preliminary data.</text>
</comment>
<sequence>MKDARGLHVGLAAIVAVAAAGYFSGVRGTERGVAELRGDPAPPSASVEARSYADMRERAHGPNAGMYEGAFARLEAADADLYAPVEQSEADREAALERRASRRAYDGAPPTIPHRIEQLGAPDCLSCHERGLRVANLTAPRMSHRRYESCTQCHVVGADPRPLAETPPPPDNTFAGMASPRRGARAYEGAPPTIPHPTLMRSECASCHGVHGALGMRSTHPYRQSCTQCHAPSAELDQRAPRPLSAWPPPSMGADRP</sequence>
<reference evidence="2 3" key="1">
    <citation type="submission" date="2023-01" db="EMBL/GenBank/DDBJ databases">
        <title>Minimal conservation of predation-associated metabolite biosynthetic gene clusters underscores biosynthetic potential of Myxococcota including descriptions for ten novel species: Archangium lansinium sp. nov., Myxococcus landrumus sp. nov., Nannocystis bai.</title>
        <authorList>
            <person name="Ahearne A."/>
            <person name="Stevens C."/>
            <person name="Dowd S."/>
        </authorList>
    </citation>
    <scope>NUCLEOTIDE SEQUENCE [LARGE SCALE GENOMIC DNA]</scope>
    <source>
        <strain evidence="2 3">WIWO2</strain>
    </source>
</reference>
<feature type="region of interest" description="Disordered" evidence="1">
    <location>
        <begin position="233"/>
        <end position="257"/>
    </location>
</feature>
<name>A0ABT5BTT3_9BACT</name>
<evidence type="ECO:0000313" key="2">
    <source>
        <dbReference type="EMBL" id="MDC0676823.1"/>
    </source>
</evidence>
<dbReference type="Gene3D" id="3.90.10.10">
    <property type="entry name" value="Cytochrome C3"/>
    <property type="match status" value="1"/>
</dbReference>
<dbReference type="GO" id="GO:0050140">
    <property type="term" value="F:nitrate reductase (cytochrome) activity"/>
    <property type="evidence" value="ECO:0007669"/>
    <property type="project" value="UniProtKB-EC"/>
</dbReference>
<evidence type="ECO:0000313" key="3">
    <source>
        <dbReference type="Proteomes" id="UP001217485"/>
    </source>
</evidence>
<proteinExistence type="predicted"/>
<dbReference type="EC" id="1.9.6.1" evidence="2"/>
<organism evidence="2 3">
    <name type="scientific">Sorangium atrum</name>
    <dbReference type="NCBI Taxonomy" id="2995308"/>
    <lineage>
        <taxon>Bacteria</taxon>
        <taxon>Pseudomonadati</taxon>
        <taxon>Myxococcota</taxon>
        <taxon>Polyangia</taxon>
        <taxon>Polyangiales</taxon>
        <taxon>Polyangiaceae</taxon>
        <taxon>Sorangium</taxon>
    </lineage>
</organism>
<dbReference type="SUPFAM" id="SSF48695">
    <property type="entry name" value="Multiheme cytochromes"/>
    <property type="match status" value="1"/>
</dbReference>
<dbReference type="RefSeq" id="WP_272093597.1">
    <property type="nucleotide sequence ID" value="NZ_JAQNDK010000001.1"/>
</dbReference>
<keyword evidence="3" id="KW-1185">Reference proteome</keyword>
<keyword evidence="2" id="KW-0560">Oxidoreductase</keyword>
<dbReference type="Pfam" id="PF03892">
    <property type="entry name" value="NapB"/>
    <property type="match status" value="1"/>
</dbReference>
<dbReference type="InterPro" id="IPR005591">
    <property type="entry name" value="NapB"/>
</dbReference>
<dbReference type="EMBL" id="JAQNDK010000001">
    <property type="protein sequence ID" value="MDC0676823.1"/>
    <property type="molecule type" value="Genomic_DNA"/>
</dbReference>
<dbReference type="InterPro" id="IPR036280">
    <property type="entry name" value="Multihaem_cyt_sf"/>
</dbReference>
<protein>
    <submittedName>
        <fullName evidence="2">Nitrate reductase cytochrome c-type subunit</fullName>
        <ecNumber evidence="2">1.9.6.1</ecNumber>
    </submittedName>
</protein>
<accession>A0ABT5BTT3</accession>
<evidence type="ECO:0000256" key="1">
    <source>
        <dbReference type="SAM" id="MobiDB-lite"/>
    </source>
</evidence>